<feature type="transmembrane region" description="Helical" evidence="1">
    <location>
        <begin position="50"/>
        <end position="71"/>
    </location>
</feature>
<dbReference type="PANTHER" id="PTHR45757:SF11">
    <property type="entry name" value="MAJOR FACILITATOR SUPERFAMILY (MFS) PROFILE DOMAIN-CONTAINING PROTEIN"/>
    <property type="match status" value="1"/>
</dbReference>
<organism evidence="2 3">
    <name type="scientific">Mesorhabditis spiculigera</name>
    <dbReference type="NCBI Taxonomy" id="96644"/>
    <lineage>
        <taxon>Eukaryota</taxon>
        <taxon>Metazoa</taxon>
        <taxon>Ecdysozoa</taxon>
        <taxon>Nematoda</taxon>
        <taxon>Chromadorea</taxon>
        <taxon>Rhabditida</taxon>
        <taxon>Rhabditina</taxon>
        <taxon>Rhabditomorpha</taxon>
        <taxon>Rhabditoidea</taxon>
        <taxon>Rhabditidae</taxon>
        <taxon>Mesorhabditinae</taxon>
        <taxon>Mesorhabditis</taxon>
    </lineage>
</organism>
<dbReference type="SUPFAM" id="SSF103473">
    <property type="entry name" value="MFS general substrate transporter"/>
    <property type="match status" value="1"/>
</dbReference>
<comment type="caution">
    <text evidence="2">The sequence shown here is derived from an EMBL/GenBank/DDBJ whole genome shotgun (WGS) entry which is preliminary data.</text>
</comment>
<accession>A0AA36FRB0</accession>
<keyword evidence="1" id="KW-0472">Membrane</keyword>
<reference evidence="2" key="1">
    <citation type="submission" date="2023-06" db="EMBL/GenBank/DDBJ databases">
        <authorList>
            <person name="Delattre M."/>
        </authorList>
    </citation>
    <scope>NUCLEOTIDE SEQUENCE</scope>
    <source>
        <strain evidence="2">AF72</strain>
    </source>
</reference>
<keyword evidence="3" id="KW-1185">Reference proteome</keyword>
<protein>
    <recommendedName>
        <fullName evidence="4">Major facilitator superfamily (MFS) profile domain-containing protein</fullName>
    </recommendedName>
</protein>
<dbReference type="Pfam" id="PF07690">
    <property type="entry name" value="MFS_1"/>
    <property type="match status" value="1"/>
</dbReference>
<dbReference type="InterPro" id="IPR011701">
    <property type="entry name" value="MFS"/>
</dbReference>
<dbReference type="EMBL" id="CATQJA010000772">
    <property type="protein sequence ID" value="CAJ0563992.1"/>
    <property type="molecule type" value="Genomic_DNA"/>
</dbReference>
<evidence type="ECO:0000256" key="1">
    <source>
        <dbReference type="SAM" id="Phobius"/>
    </source>
</evidence>
<feature type="transmembrane region" description="Helical" evidence="1">
    <location>
        <begin position="182"/>
        <end position="201"/>
    </location>
</feature>
<feature type="transmembrane region" description="Helical" evidence="1">
    <location>
        <begin position="116"/>
        <end position="136"/>
    </location>
</feature>
<dbReference type="GO" id="GO:0022857">
    <property type="term" value="F:transmembrane transporter activity"/>
    <property type="evidence" value="ECO:0007669"/>
    <property type="project" value="InterPro"/>
</dbReference>
<evidence type="ECO:0000313" key="2">
    <source>
        <dbReference type="EMBL" id="CAJ0563992.1"/>
    </source>
</evidence>
<feature type="transmembrane region" description="Helical" evidence="1">
    <location>
        <begin position="25"/>
        <end position="44"/>
    </location>
</feature>
<keyword evidence="1" id="KW-0812">Transmembrane</keyword>
<feature type="transmembrane region" description="Helical" evidence="1">
    <location>
        <begin position="221"/>
        <end position="244"/>
    </location>
</feature>
<dbReference type="InterPro" id="IPR036259">
    <property type="entry name" value="MFS_trans_sf"/>
</dbReference>
<feature type="transmembrane region" description="Helical" evidence="1">
    <location>
        <begin position="283"/>
        <end position="306"/>
    </location>
</feature>
<gene>
    <name evidence="2" type="ORF">MSPICULIGERA_LOCUS2691</name>
</gene>
<dbReference type="Gene3D" id="1.20.1250.20">
    <property type="entry name" value="MFS general substrate transporter like domains"/>
    <property type="match status" value="2"/>
</dbReference>
<evidence type="ECO:0008006" key="4">
    <source>
        <dbReference type="Google" id="ProtNLM"/>
    </source>
</evidence>
<evidence type="ECO:0000313" key="3">
    <source>
        <dbReference type="Proteomes" id="UP001177023"/>
    </source>
</evidence>
<feature type="transmembrane region" description="Helical" evidence="1">
    <location>
        <begin position="256"/>
        <end position="277"/>
    </location>
</feature>
<feature type="transmembrane region" description="Helical" evidence="1">
    <location>
        <begin position="318"/>
        <end position="337"/>
    </location>
</feature>
<dbReference type="PANTHER" id="PTHR45757">
    <property type="entry name" value="PROTEIN CBG23364-RELATED"/>
    <property type="match status" value="1"/>
</dbReference>
<feature type="transmembrane region" description="Helical" evidence="1">
    <location>
        <begin position="349"/>
        <end position="370"/>
    </location>
</feature>
<dbReference type="Proteomes" id="UP001177023">
    <property type="component" value="Unassembled WGS sequence"/>
</dbReference>
<feature type="transmembrane region" description="Helical" evidence="1">
    <location>
        <begin position="83"/>
        <end position="104"/>
    </location>
</feature>
<dbReference type="AlphaFoldDB" id="A0AA36FRB0"/>
<feature type="non-terminal residue" evidence="2">
    <location>
        <position position="1"/>
    </location>
</feature>
<keyword evidence="1" id="KW-1133">Transmembrane helix</keyword>
<dbReference type="GO" id="GO:0016020">
    <property type="term" value="C:membrane"/>
    <property type="evidence" value="ECO:0007669"/>
    <property type="project" value="TreeGrafter"/>
</dbReference>
<name>A0AA36FRB0_9BILA</name>
<proteinExistence type="predicted"/>
<sequence length="379" mass="41749">MSAYPIGQLLTLPFLPLIRHIPIKLQVLIGIAFSSIVSFLFPLLYDVNRWLAVSMRFFHGISTAAAVPLLGHICSHWAPKSEIGLFVGTVTCFPQFALFFTQATCGAICEYAGWRWIFYVHGIVTLMVAALWALLFHDFPSDHPRLHLDELGKISHGKLGHATTAARSSNHEKLNVPYWQLITHKGVLAVLAAAFGTYHGILPSVNYAPLIMKKGLEMSEITISYFTSISVALQATLKILSGIISDKMTMTEASKLKMFNTISCGLPGMLLIITPFLPKGNKILCAIMMVICQAILGLNSAGFNRAAIVVGGKYSSTIMVWVGIILNSALAIQPYIISWVAPEHTWVQWMPLFIGHGSIIFLSNLIFCWWTNGKAFVGK</sequence>